<dbReference type="Proteomes" id="UP000737171">
    <property type="component" value="Unassembled WGS sequence"/>
</dbReference>
<dbReference type="InterPro" id="IPR036388">
    <property type="entry name" value="WH-like_DNA-bd_sf"/>
</dbReference>
<dbReference type="CDD" id="cd07377">
    <property type="entry name" value="WHTH_GntR"/>
    <property type="match status" value="1"/>
</dbReference>
<dbReference type="SMART" id="SM00345">
    <property type="entry name" value="HTH_GNTR"/>
    <property type="match status" value="1"/>
</dbReference>
<keyword evidence="3" id="KW-0805">Transcription regulation</keyword>
<accession>A0ABX2EKP0</accession>
<evidence type="ECO:0000259" key="6">
    <source>
        <dbReference type="PROSITE" id="PS50949"/>
    </source>
</evidence>
<evidence type="ECO:0000256" key="2">
    <source>
        <dbReference type="ARBA" id="ARBA00022898"/>
    </source>
</evidence>
<name>A0ABX2EKP0_9BURK</name>
<feature type="domain" description="HTH gntR-type" evidence="6">
    <location>
        <begin position="3"/>
        <end position="71"/>
    </location>
</feature>
<dbReference type="SUPFAM" id="SSF46785">
    <property type="entry name" value="Winged helix' DNA-binding domain"/>
    <property type="match status" value="1"/>
</dbReference>
<keyword evidence="7" id="KW-0808">Transferase</keyword>
<evidence type="ECO:0000256" key="3">
    <source>
        <dbReference type="ARBA" id="ARBA00023015"/>
    </source>
</evidence>
<evidence type="ECO:0000256" key="4">
    <source>
        <dbReference type="ARBA" id="ARBA00023125"/>
    </source>
</evidence>
<organism evidence="7 8">
    <name type="scientific">Pseudaquabacterium terrae</name>
    <dbReference type="NCBI Taxonomy" id="2732868"/>
    <lineage>
        <taxon>Bacteria</taxon>
        <taxon>Pseudomonadati</taxon>
        <taxon>Pseudomonadota</taxon>
        <taxon>Betaproteobacteria</taxon>
        <taxon>Burkholderiales</taxon>
        <taxon>Sphaerotilaceae</taxon>
        <taxon>Pseudaquabacterium</taxon>
    </lineage>
</organism>
<dbReference type="PANTHER" id="PTHR46577:SF1">
    <property type="entry name" value="HTH-TYPE TRANSCRIPTIONAL REGULATORY PROTEIN GABR"/>
    <property type="match status" value="1"/>
</dbReference>
<dbReference type="Gene3D" id="3.40.640.10">
    <property type="entry name" value="Type I PLP-dependent aspartate aminotransferase-like (Major domain)"/>
    <property type="match status" value="1"/>
</dbReference>
<dbReference type="InterPro" id="IPR051446">
    <property type="entry name" value="HTH_trans_reg/aminotransferase"/>
</dbReference>
<gene>
    <name evidence="7" type="ORF">HLB44_19645</name>
</gene>
<dbReference type="EMBL" id="JABRWJ010000006">
    <property type="protein sequence ID" value="NRF69214.1"/>
    <property type="molecule type" value="Genomic_DNA"/>
</dbReference>
<proteinExistence type="inferred from homology"/>
<evidence type="ECO:0000313" key="8">
    <source>
        <dbReference type="Proteomes" id="UP000737171"/>
    </source>
</evidence>
<keyword evidence="5" id="KW-0804">Transcription</keyword>
<dbReference type="Gene3D" id="1.10.10.10">
    <property type="entry name" value="Winged helix-like DNA-binding domain superfamily/Winged helix DNA-binding domain"/>
    <property type="match status" value="1"/>
</dbReference>
<sequence>MRPARYHAIVDELAARIHSGELRPGDRLPTIRALMQSHGVALATASRAMGELAAAGLVVGETGRGTFVRDASLPRGSGLEHHPAGFGAIDLSLSYPTLPGQDQMLREGLRGIAASGDLDALLHSAPQGGRPHERQTMARHLRNRGIRLPPEQVLIVAGAQHGLAVTLMALLKPGDVLAVDALSYPGLLALARAQRLDILALPQAGGQTDLDALARLCKRRPVRAIYTMPTLHNPLGSVMPADDRIRLARLAEQHELMIIEDGTYAFLGEPAPAPVITLAPQRTVYVSGLSKSVAAGLRVGYVAAPLALMPALERAIRISTSQTASVTTALACVWIESGQVDALEDAKRADARRRQALARRALRGCTVVAHPMSYYLWLPLSGGQRADRIAAALEADGVLLTTAEPFAATTHVPQAVRVALGSVAPEALARALEIIRAAVTA</sequence>
<dbReference type="InterPro" id="IPR015421">
    <property type="entry name" value="PyrdxlP-dep_Trfase_major"/>
</dbReference>
<dbReference type="RefSeq" id="WP_173125730.1">
    <property type="nucleotide sequence ID" value="NZ_JABRWJ010000006.1"/>
</dbReference>
<dbReference type="GO" id="GO:0008483">
    <property type="term" value="F:transaminase activity"/>
    <property type="evidence" value="ECO:0007669"/>
    <property type="project" value="UniProtKB-KW"/>
</dbReference>
<dbReference type="PROSITE" id="PS50949">
    <property type="entry name" value="HTH_GNTR"/>
    <property type="match status" value="1"/>
</dbReference>
<evidence type="ECO:0000256" key="5">
    <source>
        <dbReference type="ARBA" id="ARBA00023163"/>
    </source>
</evidence>
<evidence type="ECO:0000313" key="7">
    <source>
        <dbReference type="EMBL" id="NRF69214.1"/>
    </source>
</evidence>
<dbReference type="InterPro" id="IPR004839">
    <property type="entry name" value="Aminotransferase_I/II_large"/>
</dbReference>
<comment type="caution">
    <text evidence="7">The sequence shown here is derived from an EMBL/GenBank/DDBJ whole genome shotgun (WGS) entry which is preliminary data.</text>
</comment>
<reference evidence="7 8" key="1">
    <citation type="submission" date="2020-05" db="EMBL/GenBank/DDBJ databases">
        <title>Aquincola sp. isolate from soil.</title>
        <authorList>
            <person name="Han J."/>
            <person name="Kim D.-U."/>
        </authorList>
    </citation>
    <scope>NUCLEOTIDE SEQUENCE [LARGE SCALE GENOMIC DNA]</scope>
    <source>
        <strain evidence="7 8">S2</strain>
    </source>
</reference>
<dbReference type="InterPro" id="IPR015424">
    <property type="entry name" value="PyrdxlP-dep_Trfase"/>
</dbReference>
<dbReference type="Pfam" id="PF00392">
    <property type="entry name" value="GntR"/>
    <property type="match status" value="1"/>
</dbReference>
<protein>
    <submittedName>
        <fullName evidence="7">PLP-dependent aminotransferase family protein</fullName>
    </submittedName>
</protein>
<evidence type="ECO:0000256" key="1">
    <source>
        <dbReference type="ARBA" id="ARBA00005384"/>
    </source>
</evidence>
<dbReference type="PANTHER" id="PTHR46577">
    <property type="entry name" value="HTH-TYPE TRANSCRIPTIONAL REGULATORY PROTEIN GABR"/>
    <property type="match status" value="1"/>
</dbReference>
<keyword evidence="2" id="KW-0663">Pyridoxal phosphate</keyword>
<keyword evidence="7" id="KW-0032">Aminotransferase</keyword>
<dbReference type="InterPro" id="IPR036390">
    <property type="entry name" value="WH_DNA-bd_sf"/>
</dbReference>
<dbReference type="Gene3D" id="3.90.1150.10">
    <property type="entry name" value="Aspartate Aminotransferase, domain 1"/>
    <property type="match status" value="1"/>
</dbReference>
<dbReference type="Pfam" id="PF00155">
    <property type="entry name" value="Aminotran_1_2"/>
    <property type="match status" value="1"/>
</dbReference>
<dbReference type="InterPro" id="IPR015422">
    <property type="entry name" value="PyrdxlP-dep_Trfase_small"/>
</dbReference>
<comment type="similarity">
    <text evidence="1">In the C-terminal section; belongs to the class-I pyridoxal-phosphate-dependent aminotransferase family.</text>
</comment>
<keyword evidence="8" id="KW-1185">Reference proteome</keyword>
<dbReference type="SUPFAM" id="SSF53383">
    <property type="entry name" value="PLP-dependent transferases"/>
    <property type="match status" value="1"/>
</dbReference>
<dbReference type="InterPro" id="IPR000524">
    <property type="entry name" value="Tscrpt_reg_HTH_GntR"/>
</dbReference>
<keyword evidence="4" id="KW-0238">DNA-binding</keyword>
<dbReference type="CDD" id="cd00609">
    <property type="entry name" value="AAT_like"/>
    <property type="match status" value="1"/>
</dbReference>